<evidence type="ECO:0000256" key="8">
    <source>
        <dbReference type="SAM" id="SignalP"/>
    </source>
</evidence>
<proteinExistence type="inferred from homology"/>
<keyword evidence="8" id="KW-0732">Signal</keyword>
<dbReference type="InterPro" id="IPR036851">
    <property type="entry name" value="Chloroperoxidase-like_sf"/>
</dbReference>
<dbReference type="PROSITE" id="PS51405">
    <property type="entry name" value="HEME_HALOPEROXIDASE"/>
    <property type="match status" value="1"/>
</dbReference>
<dbReference type="GO" id="GO:0004601">
    <property type="term" value="F:peroxidase activity"/>
    <property type="evidence" value="ECO:0007669"/>
    <property type="project" value="UniProtKB-KW"/>
</dbReference>
<sequence length="419" mass="44272">MKSSLALTLLGAGAAHAFPAMSDAEASAMLDSMTLSKRAIDPSKPIPVDGEHAYRRANFAAGEIRGPCPGLNALANHGYLPRSGVGSIADFQAVTDVFGVAPTLNQFLAVYGAVFDGDLLSWSIGGPPPAGLIGGLLGGTGLIGAPQGLSGSHNKYEGDASPTRGDLYVEGNNFVSQPENFQALYDIQKNAANPNYNLDVLGQHRNNRFENSIATNPYFFNGPFSGLAVLPAAYSFIYRLMANHTGANPQEGVLDKETLKTFFGYTGPDDALVFNPGTERIPENWYRRPANDYGVAAAVADGLYFDQFNPSFLSVGGNTGKVNSFTGVDVGDLSGGIFNAQNLREGNNLWCFAMQFAAQAAPDTLKPLFSTLGRPLALIRGATNNAIAAIGGCPQLQQIEDDQFNQFPGAARLSAKGTY</sequence>
<evidence type="ECO:0000256" key="4">
    <source>
        <dbReference type="ARBA" id="ARBA00022723"/>
    </source>
</evidence>
<reference evidence="11 13" key="2">
    <citation type="submission" date="2023-09" db="EMBL/GenBank/DDBJ databases">
        <title>Complete-Gapless Cercospora beticola genome.</title>
        <authorList>
            <person name="Wyatt N.A."/>
            <person name="Spanner R.E."/>
            <person name="Bolton M.D."/>
        </authorList>
    </citation>
    <scope>NUCLEOTIDE SEQUENCE [LARGE SCALE GENOMIC DNA]</scope>
    <source>
        <strain evidence="11">Cb09-40</strain>
    </source>
</reference>
<reference evidence="10 12" key="1">
    <citation type="submission" date="2015-10" db="EMBL/GenBank/DDBJ databases">
        <title>The cercosporin biosynthetic gene cluster was horizontally transferred to several fungal lineages and shown to be expanded in Cercospora beticola based on microsynteny with recipient genomes.</title>
        <authorList>
            <person name="De Jonge R."/>
            <person name="Ebert M.K."/>
            <person name="Suttle J.C."/>
            <person name="Jurick Ii W.M."/>
            <person name="Secor G.A."/>
            <person name="Thomma B.P."/>
            <person name="Van De Peer Y."/>
            <person name="Bolton M.D."/>
        </authorList>
    </citation>
    <scope>NUCLEOTIDE SEQUENCE [LARGE SCALE GENOMIC DNA]</scope>
    <source>
        <strain evidence="10 12">09-40</strain>
    </source>
</reference>
<accession>A0A2G5GIF7</accession>
<dbReference type="AlphaFoldDB" id="A0A2G5GIF7"/>
<comment type="cofactor">
    <cofactor evidence="1">
        <name>heme b</name>
        <dbReference type="ChEBI" id="CHEBI:60344"/>
    </cofactor>
</comment>
<dbReference type="SUPFAM" id="SSF47571">
    <property type="entry name" value="Cloroperoxidase"/>
    <property type="match status" value="1"/>
</dbReference>
<name>A0A2G5GIF7_CERBT</name>
<dbReference type="Proteomes" id="UP000230605">
    <property type="component" value="Unassembled WGS sequence"/>
</dbReference>
<feature type="signal peptide" evidence="8">
    <location>
        <begin position="1"/>
        <end position="17"/>
    </location>
</feature>
<dbReference type="Proteomes" id="UP001302367">
    <property type="component" value="Chromosome 10"/>
</dbReference>
<dbReference type="PANTHER" id="PTHR33577:SF1">
    <property type="entry name" value="HEME HALOPEROXIDASE FAMILY PROFILE DOMAIN-CONTAINING PROTEIN"/>
    <property type="match status" value="1"/>
</dbReference>
<feature type="domain" description="Heme haloperoxidase family profile" evidence="9">
    <location>
        <begin position="50"/>
        <end position="300"/>
    </location>
</feature>
<evidence type="ECO:0000313" key="10">
    <source>
        <dbReference type="EMBL" id="PIA80068.1"/>
    </source>
</evidence>
<keyword evidence="13" id="KW-1185">Reference proteome</keyword>
<comment type="similarity">
    <text evidence="7">Belongs to the chloroperoxidase family.</text>
</comment>
<organism evidence="10 12">
    <name type="scientific">Cercospora beticola</name>
    <name type="common">Sugarbeet leaf spot fungus</name>
    <dbReference type="NCBI Taxonomy" id="122368"/>
    <lineage>
        <taxon>Eukaryota</taxon>
        <taxon>Fungi</taxon>
        <taxon>Dikarya</taxon>
        <taxon>Ascomycota</taxon>
        <taxon>Pezizomycotina</taxon>
        <taxon>Dothideomycetes</taxon>
        <taxon>Dothideomycetidae</taxon>
        <taxon>Mycosphaerellales</taxon>
        <taxon>Mycosphaerellaceae</taxon>
        <taxon>Cercospora</taxon>
    </lineage>
</organism>
<dbReference type="Gene3D" id="1.10.489.10">
    <property type="entry name" value="Chloroperoxidase-like"/>
    <property type="match status" value="1"/>
</dbReference>
<evidence type="ECO:0000256" key="2">
    <source>
        <dbReference type="ARBA" id="ARBA00022559"/>
    </source>
</evidence>
<evidence type="ECO:0000256" key="7">
    <source>
        <dbReference type="ARBA" id="ARBA00025795"/>
    </source>
</evidence>
<evidence type="ECO:0000313" key="12">
    <source>
        <dbReference type="Proteomes" id="UP000230605"/>
    </source>
</evidence>
<evidence type="ECO:0000256" key="6">
    <source>
        <dbReference type="ARBA" id="ARBA00023004"/>
    </source>
</evidence>
<evidence type="ECO:0000256" key="5">
    <source>
        <dbReference type="ARBA" id="ARBA00023002"/>
    </source>
</evidence>
<evidence type="ECO:0000256" key="3">
    <source>
        <dbReference type="ARBA" id="ARBA00022617"/>
    </source>
</evidence>
<dbReference type="OrthoDB" id="407298at2759"/>
<dbReference type="EMBL" id="CP134193">
    <property type="protein sequence ID" value="WPB08491.1"/>
    <property type="molecule type" value="Genomic_DNA"/>
</dbReference>
<dbReference type="PANTHER" id="PTHR33577">
    <property type="entry name" value="STERIGMATOCYSTIN BIOSYNTHESIS PEROXIDASE STCC-RELATED"/>
    <property type="match status" value="1"/>
</dbReference>
<dbReference type="Pfam" id="PF01328">
    <property type="entry name" value="Peroxidase_2"/>
    <property type="match status" value="1"/>
</dbReference>
<keyword evidence="5" id="KW-0560">Oxidoreductase</keyword>
<keyword evidence="2" id="KW-0575">Peroxidase</keyword>
<evidence type="ECO:0000259" key="9">
    <source>
        <dbReference type="PROSITE" id="PS51405"/>
    </source>
</evidence>
<evidence type="ECO:0000313" key="11">
    <source>
        <dbReference type="EMBL" id="WPB08491.1"/>
    </source>
</evidence>
<gene>
    <name evidence="10" type="ORF">CB0940_12210</name>
    <name evidence="11" type="ORF">RHO25_013157</name>
</gene>
<dbReference type="GO" id="GO:0046872">
    <property type="term" value="F:metal ion binding"/>
    <property type="evidence" value="ECO:0007669"/>
    <property type="project" value="UniProtKB-KW"/>
</dbReference>
<dbReference type="InterPro" id="IPR000028">
    <property type="entry name" value="Chloroperoxidase"/>
</dbReference>
<keyword evidence="6" id="KW-0408">Iron</keyword>
<dbReference type="EMBL" id="LKMD01000248">
    <property type="protein sequence ID" value="PIA80068.1"/>
    <property type="molecule type" value="Genomic_DNA"/>
</dbReference>
<keyword evidence="3" id="KW-0349">Heme</keyword>
<feature type="chain" id="PRO_5013707165" evidence="8">
    <location>
        <begin position="18"/>
        <end position="419"/>
    </location>
</feature>
<evidence type="ECO:0000313" key="13">
    <source>
        <dbReference type="Proteomes" id="UP001302367"/>
    </source>
</evidence>
<keyword evidence="4" id="KW-0479">Metal-binding</keyword>
<evidence type="ECO:0000256" key="1">
    <source>
        <dbReference type="ARBA" id="ARBA00001970"/>
    </source>
</evidence>
<protein>
    <submittedName>
        <fullName evidence="10">Aromatic peroxygenase</fullName>
    </submittedName>
</protein>